<proteinExistence type="predicted"/>
<name>A0A2M8LAJ5_9BACT</name>
<evidence type="ECO:0000313" key="2">
    <source>
        <dbReference type="Proteomes" id="UP000230959"/>
    </source>
</evidence>
<organism evidence="1 2">
    <name type="scientific">Candidatus Terrybacteria bacterium CG10_big_fil_rev_8_21_14_0_10_41_10</name>
    <dbReference type="NCBI Taxonomy" id="1975026"/>
    <lineage>
        <taxon>Bacteria</taxon>
        <taxon>Candidatus Terryibacteriota</taxon>
    </lineage>
</organism>
<accession>A0A2M8LAJ5</accession>
<comment type="caution">
    <text evidence="1">The sequence shown here is derived from an EMBL/GenBank/DDBJ whole genome shotgun (WGS) entry which is preliminary data.</text>
</comment>
<dbReference type="AlphaFoldDB" id="A0A2M8LAJ5"/>
<dbReference type="Proteomes" id="UP000230959">
    <property type="component" value="Unassembled WGS sequence"/>
</dbReference>
<protein>
    <submittedName>
        <fullName evidence="1">Uncharacterized protein</fullName>
    </submittedName>
</protein>
<reference evidence="2" key="1">
    <citation type="submission" date="2017-09" db="EMBL/GenBank/DDBJ databases">
        <title>Depth-based differentiation of microbial function through sediment-hosted aquifers and enrichment of novel symbionts in the deep terrestrial subsurface.</title>
        <authorList>
            <person name="Probst A.J."/>
            <person name="Ladd B."/>
            <person name="Jarett J.K."/>
            <person name="Geller-Mcgrath D.E."/>
            <person name="Sieber C.M.K."/>
            <person name="Emerson J.B."/>
            <person name="Anantharaman K."/>
            <person name="Thomas B.C."/>
            <person name="Malmstrom R."/>
            <person name="Stieglmeier M."/>
            <person name="Klingl A."/>
            <person name="Woyke T."/>
            <person name="Ryan C.M."/>
            <person name="Banfield J.F."/>
        </authorList>
    </citation>
    <scope>NUCLEOTIDE SEQUENCE [LARGE SCALE GENOMIC DNA]</scope>
</reference>
<evidence type="ECO:0000313" key="1">
    <source>
        <dbReference type="EMBL" id="PJE73630.1"/>
    </source>
</evidence>
<dbReference type="EMBL" id="PFER01000025">
    <property type="protein sequence ID" value="PJE73630.1"/>
    <property type="molecule type" value="Genomic_DNA"/>
</dbReference>
<gene>
    <name evidence="1" type="ORF">COV02_01660</name>
</gene>
<sequence>MSSTGISSNKRRLKRVVAFDIVRAKLIEILDILKKTNYVFQYPKIEDEDGELFKAHVEAFLRKIFKGYDLKSEDEKKFFRLAEVVRSLTALMSDRKTN</sequence>